<feature type="repeat" description="ANK" evidence="3">
    <location>
        <begin position="978"/>
        <end position="1010"/>
    </location>
</feature>
<feature type="domain" description="Nephrocystin 3-like N-terminal" evidence="5">
    <location>
        <begin position="220"/>
        <end position="402"/>
    </location>
</feature>
<dbReference type="Gene3D" id="3.40.50.300">
    <property type="entry name" value="P-loop containing nucleotide triphosphate hydrolases"/>
    <property type="match status" value="1"/>
</dbReference>
<dbReference type="SMART" id="SM00248">
    <property type="entry name" value="ANK"/>
    <property type="match status" value="12"/>
</dbReference>
<evidence type="ECO:0000313" key="6">
    <source>
        <dbReference type="EMBL" id="KAH0566277.1"/>
    </source>
</evidence>
<comment type="caution">
    <text evidence="6">The sequence shown here is derived from an EMBL/GenBank/DDBJ whole genome shotgun (WGS) entry which is preliminary data.</text>
</comment>
<dbReference type="Pfam" id="PF12796">
    <property type="entry name" value="Ank_2"/>
    <property type="match status" value="2"/>
</dbReference>
<evidence type="ECO:0000256" key="1">
    <source>
        <dbReference type="ARBA" id="ARBA00022737"/>
    </source>
</evidence>
<feature type="repeat" description="ANK" evidence="3">
    <location>
        <begin position="912"/>
        <end position="944"/>
    </location>
</feature>
<keyword evidence="7" id="KW-1185">Reference proteome</keyword>
<dbReference type="PANTHER" id="PTHR24178">
    <property type="entry name" value="MOLTING PROTEIN MLT-4"/>
    <property type="match status" value="1"/>
</dbReference>
<dbReference type="PROSITE" id="PS50297">
    <property type="entry name" value="ANK_REP_REGION"/>
    <property type="match status" value="7"/>
</dbReference>
<evidence type="ECO:0000256" key="3">
    <source>
        <dbReference type="PROSITE-ProRule" id="PRU00023"/>
    </source>
</evidence>
<feature type="repeat" description="ANK" evidence="3">
    <location>
        <begin position="1011"/>
        <end position="1033"/>
    </location>
</feature>
<dbReference type="AlphaFoldDB" id="A0A9P8LJ43"/>
<dbReference type="InterPro" id="IPR056884">
    <property type="entry name" value="NPHP3-like_N"/>
</dbReference>
<dbReference type="InterPro" id="IPR027417">
    <property type="entry name" value="P-loop_NTPase"/>
</dbReference>
<name>A0A9P8LJ43_9PEZI</name>
<evidence type="ECO:0000256" key="4">
    <source>
        <dbReference type="SAM" id="MobiDB-lite"/>
    </source>
</evidence>
<feature type="repeat" description="ANK" evidence="3">
    <location>
        <begin position="945"/>
        <end position="977"/>
    </location>
</feature>
<dbReference type="Proteomes" id="UP000750711">
    <property type="component" value="Unassembled WGS sequence"/>
</dbReference>
<dbReference type="SUPFAM" id="SSF52540">
    <property type="entry name" value="P-loop containing nucleoside triphosphate hydrolases"/>
    <property type="match status" value="1"/>
</dbReference>
<sequence length="1207" mass="133310">MSSGSVDPESALVASATKGICFFGTPHGASSRASWTMSIFQVKKALDSHGAQQSKPGIESSEDESIIRINAEFADIARQRGIQILSFYEKAPTHTIIGRTLVVDKRAATVGIPGELFVSISSDHNDLAKFNTRSESGYKATLTFIRGILQITLDQIAVSLPQDARDSISAVSQADQSDATSVSSDLANLGLGSIERERSFLDHLRVNWLEDLELVNIQHGTCSWILESEEWKQWVKGDQILWVTGENGTGKTYLAKFLVDKLREINCQELRAGSQDQEQHPDSPEVPARAMSPDSRQVLACFCDARRPYPKRADAVVRSLLYQILAQDHSLFKYINTNPIFPSAQGTWLECRQALEIVLGCLGRGADIVIDAIDECEESSRLLIDFLSTLEAVPSVRVIVTSCPSPEFLPSLRINLGKSNSDSMRDLKGFLKTNIANLTIQRGFTPEFGKELLRMVHPRLTTFLGARLALEYLETKPTVRDTRRALQRMPDYFAINELFSDVLENLHDDNRNTIIRALYFVEFAKESPSLEILSAFLATTNAGAEMYLPTHVDIRENAILDLEGILRNFRPSLFEVSPAATVALVHPSLRKFLRSPKSIFWFLDTISQEDGGRRFHNATTASEQVHSVMAEACLKYMNAAFRGRDDFLHFTTYCLNFWSEHVRLANKECTEDVVNLVGEFLDSSAESRALYQYWAEELQKSEQPIYRILPSNNDPAFVLSALDLCEVFAGRLNVPMSSFEQTDSNDYLPLHFAAANDAITSTVWIIDQFKKCDAEKTRNLIMKTSKDSLSAIGLAVRQGNLYIVDFLLDTIGGGLSLVPQLMKLAADYHQREIFAALWKRTRASSARISLTTKESIFTDAVRVMNQDIARVLLNDQVTVDVDSFNQAIENQSADFVKFLIDQGADVEAKNTTGSYPLHVAARLGIDEVVTTLLHSGASVNKIDNHGRTPLHVASQKGFVKTSKLLLENGSSLNSVDDKGRLAAHYAAEIGHDKLLRLLINAGSDILTPDDEGQTVLHLAAWKGHDAVVALLLDLENTCVSVDAKNSDMRAPLHYAVMSGIVNIVSRLLSAGAYVDITDSGGQTPLHIAASISSEIMVAELLRYGADVAVCDNQGMTPLHHACKSRYPSVAVLETLLNYGSEVNEIDAKNKTPLNYAVEKRNFPCIMLLLACDATADLADGKGVLSKDLIEGDKPDARELLQKLEGSI</sequence>
<reference evidence="6" key="1">
    <citation type="submission" date="2021-03" db="EMBL/GenBank/DDBJ databases">
        <title>Comparative genomics and phylogenomic investigation of the class Geoglossomycetes provide insights into ecological specialization and systematics.</title>
        <authorList>
            <person name="Melie T."/>
            <person name="Pirro S."/>
            <person name="Miller A.N."/>
            <person name="Quandt A."/>
        </authorList>
    </citation>
    <scope>NUCLEOTIDE SEQUENCE</scope>
    <source>
        <strain evidence="6">CAQ_001_2017</strain>
    </source>
</reference>
<dbReference type="Pfam" id="PF13637">
    <property type="entry name" value="Ank_4"/>
    <property type="match status" value="1"/>
</dbReference>
<evidence type="ECO:0000259" key="5">
    <source>
        <dbReference type="Pfam" id="PF24883"/>
    </source>
</evidence>
<dbReference type="InterPro" id="IPR036770">
    <property type="entry name" value="Ankyrin_rpt-contain_sf"/>
</dbReference>
<dbReference type="SUPFAM" id="SSF48403">
    <property type="entry name" value="Ankyrin repeat"/>
    <property type="match status" value="2"/>
</dbReference>
<evidence type="ECO:0000313" key="7">
    <source>
        <dbReference type="Proteomes" id="UP000750711"/>
    </source>
</evidence>
<feature type="region of interest" description="Disordered" evidence="4">
    <location>
        <begin position="271"/>
        <end position="292"/>
    </location>
</feature>
<gene>
    <name evidence="6" type="ORF">GP486_000329</name>
</gene>
<proteinExistence type="predicted"/>
<keyword evidence="1" id="KW-0677">Repeat</keyword>
<feature type="repeat" description="ANK" evidence="3">
    <location>
        <begin position="1113"/>
        <end position="1147"/>
    </location>
</feature>
<dbReference type="EMBL" id="JAGHQM010000019">
    <property type="protein sequence ID" value="KAH0566277.1"/>
    <property type="molecule type" value="Genomic_DNA"/>
</dbReference>
<dbReference type="InterPro" id="IPR002110">
    <property type="entry name" value="Ankyrin_rpt"/>
</dbReference>
<dbReference type="PROSITE" id="PS50088">
    <property type="entry name" value="ANK_REPEAT"/>
    <property type="match status" value="7"/>
</dbReference>
<dbReference type="Pfam" id="PF24883">
    <property type="entry name" value="NPHP3_N"/>
    <property type="match status" value="1"/>
</dbReference>
<feature type="repeat" description="ANK" evidence="3">
    <location>
        <begin position="1080"/>
        <end position="1112"/>
    </location>
</feature>
<dbReference type="Gene3D" id="1.25.40.20">
    <property type="entry name" value="Ankyrin repeat-containing domain"/>
    <property type="match status" value="3"/>
</dbReference>
<evidence type="ECO:0000256" key="2">
    <source>
        <dbReference type="ARBA" id="ARBA00023043"/>
    </source>
</evidence>
<feature type="repeat" description="ANK" evidence="3">
    <location>
        <begin position="1047"/>
        <end position="1079"/>
    </location>
</feature>
<accession>A0A9P8LJ43</accession>
<protein>
    <recommendedName>
        <fullName evidence="5">Nephrocystin 3-like N-terminal domain-containing protein</fullName>
    </recommendedName>
</protein>
<organism evidence="6 7">
    <name type="scientific">Trichoglossum hirsutum</name>
    <dbReference type="NCBI Taxonomy" id="265104"/>
    <lineage>
        <taxon>Eukaryota</taxon>
        <taxon>Fungi</taxon>
        <taxon>Dikarya</taxon>
        <taxon>Ascomycota</taxon>
        <taxon>Pezizomycotina</taxon>
        <taxon>Geoglossomycetes</taxon>
        <taxon>Geoglossales</taxon>
        <taxon>Geoglossaceae</taxon>
        <taxon>Trichoglossum</taxon>
    </lineage>
</organism>
<keyword evidence="2 3" id="KW-0040">ANK repeat</keyword>